<dbReference type="EMBL" id="MU277194">
    <property type="protein sequence ID" value="KAI0065941.1"/>
    <property type="molecule type" value="Genomic_DNA"/>
</dbReference>
<evidence type="ECO:0000313" key="1">
    <source>
        <dbReference type="EMBL" id="KAI0065941.1"/>
    </source>
</evidence>
<reference evidence="1" key="2">
    <citation type="journal article" date="2022" name="New Phytol.">
        <title>Evolutionary transition to the ectomycorrhizal habit in the genomes of a hyperdiverse lineage of mushroom-forming fungi.</title>
        <authorList>
            <person name="Looney B."/>
            <person name="Miyauchi S."/>
            <person name="Morin E."/>
            <person name="Drula E."/>
            <person name="Courty P.E."/>
            <person name="Kohler A."/>
            <person name="Kuo A."/>
            <person name="LaButti K."/>
            <person name="Pangilinan J."/>
            <person name="Lipzen A."/>
            <person name="Riley R."/>
            <person name="Andreopoulos W."/>
            <person name="He G."/>
            <person name="Johnson J."/>
            <person name="Nolan M."/>
            <person name="Tritt A."/>
            <person name="Barry K.W."/>
            <person name="Grigoriev I.V."/>
            <person name="Nagy L.G."/>
            <person name="Hibbett D."/>
            <person name="Henrissat B."/>
            <person name="Matheny P.B."/>
            <person name="Labbe J."/>
            <person name="Martin F.M."/>
        </authorList>
    </citation>
    <scope>NUCLEOTIDE SEQUENCE</scope>
    <source>
        <strain evidence="1">HHB10654</strain>
    </source>
</reference>
<name>A0ACB8TCI3_9AGAM</name>
<accession>A0ACB8TCI3</accession>
<organism evidence="1 2">
    <name type="scientific">Artomyces pyxidatus</name>
    <dbReference type="NCBI Taxonomy" id="48021"/>
    <lineage>
        <taxon>Eukaryota</taxon>
        <taxon>Fungi</taxon>
        <taxon>Dikarya</taxon>
        <taxon>Basidiomycota</taxon>
        <taxon>Agaricomycotina</taxon>
        <taxon>Agaricomycetes</taxon>
        <taxon>Russulales</taxon>
        <taxon>Auriscalpiaceae</taxon>
        <taxon>Artomyces</taxon>
    </lineage>
</organism>
<comment type="caution">
    <text evidence="1">The sequence shown here is derived from an EMBL/GenBank/DDBJ whole genome shotgun (WGS) entry which is preliminary data.</text>
</comment>
<dbReference type="Proteomes" id="UP000814140">
    <property type="component" value="Unassembled WGS sequence"/>
</dbReference>
<proteinExistence type="predicted"/>
<gene>
    <name evidence="1" type="ORF">BV25DRAFT_1868628</name>
</gene>
<reference evidence="1" key="1">
    <citation type="submission" date="2021-03" db="EMBL/GenBank/DDBJ databases">
        <authorList>
            <consortium name="DOE Joint Genome Institute"/>
            <person name="Ahrendt S."/>
            <person name="Looney B.P."/>
            <person name="Miyauchi S."/>
            <person name="Morin E."/>
            <person name="Drula E."/>
            <person name="Courty P.E."/>
            <person name="Chicoki N."/>
            <person name="Fauchery L."/>
            <person name="Kohler A."/>
            <person name="Kuo A."/>
            <person name="Labutti K."/>
            <person name="Pangilinan J."/>
            <person name="Lipzen A."/>
            <person name="Riley R."/>
            <person name="Andreopoulos W."/>
            <person name="He G."/>
            <person name="Johnson J."/>
            <person name="Barry K.W."/>
            <person name="Grigoriev I.V."/>
            <person name="Nagy L."/>
            <person name="Hibbett D."/>
            <person name="Henrissat B."/>
            <person name="Matheny P.B."/>
            <person name="Labbe J."/>
            <person name="Martin F."/>
        </authorList>
    </citation>
    <scope>NUCLEOTIDE SEQUENCE</scope>
    <source>
        <strain evidence="1">HHB10654</strain>
    </source>
</reference>
<sequence>MIQSEHRFLFSSLDGKPANTARKVHIKRLYDVLQLCIQRNDLPRARRAFAILSRCREIEWKNLWKTGLLLLGNSEAGWRSNDPRRLEYLRIMMLQHPEERQAIIQELVLLLILSDRDRDALDELELYLPSSPYNDNPVLHTYAGMICLHLAQPRPPTVNDGTRAFSPNLLRDAQGHFERAKFLDPEAVVAQAFLDKIPELSVSPSGQSAVDVESDDEQMDVDDHGQRRKKPRTSGQSL</sequence>
<protein>
    <submittedName>
        <fullName evidence="1">Uncharacterized protein</fullName>
    </submittedName>
</protein>
<keyword evidence="2" id="KW-1185">Reference proteome</keyword>
<evidence type="ECO:0000313" key="2">
    <source>
        <dbReference type="Proteomes" id="UP000814140"/>
    </source>
</evidence>